<protein>
    <submittedName>
        <fullName evidence="1">(northern house mosquito) hypothetical protein</fullName>
    </submittedName>
</protein>
<accession>A0A8D8G4D0</accession>
<reference evidence="1" key="1">
    <citation type="submission" date="2021-05" db="EMBL/GenBank/DDBJ databases">
        <authorList>
            <person name="Alioto T."/>
            <person name="Alioto T."/>
            <person name="Gomez Garrido J."/>
        </authorList>
    </citation>
    <scope>NUCLEOTIDE SEQUENCE</scope>
</reference>
<dbReference type="EMBL" id="HBUE01123845">
    <property type="protein sequence ID" value="CAG6493603.1"/>
    <property type="molecule type" value="Transcribed_RNA"/>
</dbReference>
<dbReference type="AlphaFoldDB" id="A0A8D8G4D0"/>
<evidence type="ECO:0000313" key="1">
    <source>
        <dbReference type="EMBL" id="CAG6493603.1"/>
    </source>
</evidence>
<proteinExistence type="predicted"/>
<name>A0A8D8G4D0_CULPI</name>
<sequence>MKPGCATRWEIYTFERKKKKTSTQRLTARAQRGAKIEYGCRVVVVCRRRKISQPIPIAVVVIFSRNESLCSPVVEVVANSGVRSVVGRSWLCGPGVSPGICGLRVASILRTRGRFFFFACRPKVKKSKEKRCRAARVSSLAVPRRRGHWVEKEAVRVDFGAGADPGTSAEKVAPGSWTRFLGEEATSKFGPLLDSSR</sequence>
<dbReference type="EMBL" id="HBUE01123844">
    <property type="protein sequence ID" value="CAG6493602.1"/>
    <property type="molecule type" value="Transcribed_RNA"/>
</dbReference>
<organism evidence="1">
    <name type="scientific">Culex pipiens</name>
    <name type="common">House mosquito</name>
    <dbReference type="NCBI Taxonomy" id="7175"/>
    <lineage>
        <taxon>Eukaryota</taxon>
        <taxon>Metazoa</taxon>
        <taxon>Ecdysozoa</taxon>
        <taxon>Arthropoda</taxon>
        <taxon>Hexapoda</taxon>
        <taxon>Insecta</taxon>
        <taxon>Pterygota</taxon>
        <taxon>Neoptera</taxon>
        <taxon>Endopterygota</taxon>
        <taxon>Diptera</taxon>
        <taxon>Nematocera</taxon>
        <taxon>Culicoidea</taxon>
        <taxon>Culicidae</taxon>
        <taxon>Culicinae</taxon>
        <taxon>Culicini</taxon>
        <taxon>Culex</taxon>
        <taxon>Culex</taxon>
    </lineage>
</organism>